<keyword evidence="1" id="KW-0862">Zinc</keyword>
<dbReference type="EMBL" id="CM008052">
    <property type="protein sequence ID" value="PVH35206.1"/>
    <property type="molecule type" value="Genomic_DNA"/>
</dbReference>
<evidence type="ECO:0000256" key="1">
    <source>
        <dbReference type="RuleBase" id="RU367018"/>
    </source>
</evidence>
<gene>
    <name evidence="4" type="ORF">PAHAL_7G127000</name>
</gene>
<dbReference type="Proteomes" id="UP000243499">
    <property type="component" value="Chromosome 7"/>
</dbReference>
<reference evidence="4" key="1">
    <citation type="submission" date="2018-04" db="EMBL/GenBank/DDBJ databases">
        <title>WGS assembly of Panicum hallii.</title>
        <authorList>
            <person name="Lovell J."/>
            <person name="Jenkins J."/>
            <person name="Lowry D."/>
            <person name="Mamidi S."/>
            <person name="Sreedasyam A."/>
            <person name="Weng X."/>
            <person name="Barry K."/>
            <person name="Bonette J."/>
            <person name="Campitelli B."/>
            <person name="Daum C."/>
            <person name="Gordon S."/>
            <person name="Gould B."/>
            <person name="Lipzen A."/>
            <person name="Macqueen A."/>
            <person name="Palacio-Mejia J."/>
            <person name="Plott C."/>
            <person name="Shakirov E."/>
            <person name="Shu S."/>
            <person name="Yoshinaga Y."/>
            <person name="Zane M."/>
            <person name="Rokhsar D."/>
            <person name="Grimwood J."/>
            <person name="Schmutz J."/>
            <person name="Juenger T."/>
        </authorList>
    </citation>
    <scope>NUCLEOTIDE SEQUENCE [LARGE SCALE GENOMIC DNA]</scope>
    <source>
        <strain evidence="4">FIL2</strain>
    </source>
</reference>
<proteinExistence type="inferred from homology"/>
<evidence type="ECO:0000313" key="4">
    <source>
        <dbReference type="EMBL" id="PVH35206.1"/>
    </source>
</evidence>
<protein>
    <recommendedName>
        <fullName evidence="1">Protein FAR1-RELATED SEQUENCE</fullName>
    </recommendedName>
</protein>
<feature type="domain" description="MULE transposase" evidence="3">
    <location>
        <begin position="251"/>
        <end position="333"/>
    </location>
</feature>
<keyword evidence="1" id="KW-0539">Nucleus</keyword>
<feature type="region of interest" description="Disordered" evidence="2">
    <location>
        <begin position="657"/>
        <end position="676"/>
    </location>
</feature>
<sequence length="676" mass="78569">MEAHLSSDNDVQQEVSDEDDFIAEEVEGDSANQLTEKQILLQPTKGMLFDSKDDAINFYKNYAKKTRFGVTKRGCKKNEDGKVRYFTLTCNRQGKAQMQCPAKVNFYLQGEEFCISSVTLDHNHAVSPNKARFLRCHKKLDVHAKRRLELNDQAEIRLNKSFGSLVMQAGGYENLEFGKKECRNYLQYLQDVRKLNLGAGDAYAINQYFLRMQSKNPNFFYVMDVGPDCRLRNILWVDTRSRATYESFSDVVTFDTTYLTNKYHMPFAPFVGVNHHGESVMLGCGLLSNKDTDTFVWLFKAWLSCMLNKAPNAIITDQCKAMHRWCLWHIMKKVPEKLGGYTKYDDIRITLSNVVYDSLSKDDFDKGWINMIDGFGLHDNEWLGGLYNDRHLWAPAFFDGYVNSTTTLKQFVEQYDNALRDKVEKENRSDCKSFQEVIPCITHYEFEKQFQATYTNAKFKEFQDELRGKIYCYPNCLEKEGSNCTFKVREDRKVGEKMIVSEFIVLFNKEEGDMRHILSTLPLVGTIEVPPKYILQRWRKDFKRKHTFIKCSYDDQLDTPVMKRYVNLCKHFSEVSENGSGSDTLYNLVIHGLNELKIKISAYQDSQEIQEQQQQPKSKNEEVISKQREVVLNPIAVKRRGHPPVLRKQSKFDIKRTRMKKQQKTGTGGQIVPNIL</sequence>
<dbReference type="AlphaFoldDB" id="A0A2T8IC35"/>
<dbReference type="InterPro" id="IPR031052">
    <property type="entry name" value="FHY3/FAR1"/>
</dbReference>
<dbReference type="Gramene" id="PVH35206">
    <property type="protein sequence ID" value="PVH35206"/>
    <property type="gene ID" value="PAHAL_7G127000"/>
</dbReference>
<keyword evidence="1" id="KW-0863">Zinc-finger</keyword>
<evidence type="ECO:0000259" key="3">
    <source>
        <dbReference type="Pfam" id="PF10551"/>
    </source>
</evidence>
<dbReference type="Pfam" id="PF10551">
    <property type="entry name" value="MULE"/>
    <property type="match status" value="1"/>
</dbReference>
<name>A0A2T8IC35_9POAL</name>
<comment type="subcellular location">
    <subcellularLocation>
        <location evidence="1">Nucleus</location>
    </subcellularLocation>
</comment>
<organism evidence="4">
    <name type="scientific">Panicum hallii</name>
    <dbReference type="NCBI Taxonomy" id="206008"/>
    <lineage>
        <taxon>Eukaryota</taxon>
        <taxon>Viridiplantae</taxon>
        <taxon>Streptophyta</taxon>
        <taxon>Embryophyta</taxon>
        <taxon>Tracheophyta</taxon>
        <taxon>Spermatophyta</taxon>
        <taxon>Magnoliopsida</taxon>
        <taxon>Liliopsida</taxon>
        <taxon>Poales</taxon>
        <taxon>Poaceae</taxon>
        <taxon>PACMAD clade</taxon>
        <taxon>Panicoideae</taxon>
        <taxon>Panicodae</taxon>
        <taxon>Paniceae</taxon>
        <taxon>Panicinae</taxon>
        <taxon>Panicum</taxon>
        <taxon>Panicum sect. Panicum</taxon>
    </lineage>
</organism>
<evidence type="ECO:0000256" key="2">
    <source>
        <dbReference type="SAM" id="MobiDB-lite"/>
    </source>
</evidence>
<dbReference type="PANTHER" id="PTHR31669:SF283">
    <property type="entry name" value="PROTEIN FAR1-RELATED SEQUENCE"/>
    <property type="match status" value="1"/>
</dbReference>
<comment type="similarity">
    <text evidence="1">Belongs to the FHY3/FAR1 family.</text>
</comment>
<dbReference type="GO" id="GO:0006355">
    <property type="term" value="P:regulation of DNA-templated transcription"/>
    <property type="evidence" value="ECO:0007669"/>
    <property type="project" value="UniProtKB-UniRule"/>
</dbReference>
<accession>A0A2T8IC35</accession>
<dbReference type="GO" id="GO:0005634">
    <property type="term" value="C:nucleus"/>
    <property type="evidence" value="ECO:0007669"/>
    <property type="project" value="UniProtKB-SubCell"/>
</dbReference>
<comment type="function">
    <text evidence="1">Putative transcription activator involved in regulating light control of development.</text>
</comment>
<keyword evidence="1" id="KW-0479">Metal-binding</keyword>
<dbReference type="InterPro" id="IPR018289">
    <property type="entry name" value="MULE_transposase_dom"/>
</dbReference>
<dbReference type="GO" id="GO:0008270">
    <property type="term" value="F:zinc ion binding"/>
    <property type="evidence" value="ECO:0007669"/>
    <property type="project" value="UniProtKB-UniRule"/>
</dbReference>
<dbReference type="PANTHER" id="PTHR31669">
    <property type="entry name" value="PROTEIN FAR1-RELATED SEQUENCE 10-RELATED"/>
    <property type="match status" value="1"/>
</dbReference>